<dbReference type="InterPro" id="IPR009057">
    <property type="entry name" value="Homeodomain-like_sf"/>
</dbReference>
<evidence type="ECO:0000313" key="5">
    <source>
        <dbReference type="EMBL" id="QEX20916.1"/>
    </source>
</evidence>
<dbReference type="OrthoDB" id="9806208at2"/>
<evidence type="ECO:0000259" key="4">
    <source>
        <dbReference type="PROSITE" id="PS01124"/>
    </source>
</evidence>
<dbReference type="GO" id="GO:0003700">
    <property type="term" value="F:DNA-binding transcription factor activity"/>
    <property type="evidence" value="ECO:0007669"/>
    <property type="project" value="InterPro"/>
</dbReference>
<reference evidence="5 6" key="1">
    <citation type="submission" date="2019-08" db="EMBL/GenBank/DDBJ databases">
        <title>Hyperibacter terrae gen. nov., sp. nov. and Hyperibacter viscosus sp. nov., two new members in the family Rhodospirillaceae isolated from the rhizosphere of Hypericum perforatum.</title>
        <authorList>
            <person name="Noviana Z."/>
        </authorList>
    </citation>
    <scope>NUCLEOTIDE SEQUENCE [LARGE SCALE GENOMIC DNA]</scope>
    <source>
        <strain evidence="5 6">R5959</strain>
    </source>
</reference>
<dbReference type="InterPro" id="IPR018062">
    <property type="entry name" value="HTH_AraC-typ_CS"/>
</dbReference>
<dbReference type="SUPFAM" id="SSF46689">
    <property type="entry name" value="Homeodomain-like"/>
    <property type="match status" value="2"/>
</dbReference>
<name>A0A5J6N1V9_9PROT</name>
<feature type="domain" description="HTH araC/xylS-type" evidence="4">
    <location>
        <begin position="199"/>
        <end position="297"/>
    </location>
</feature>
<dbReference type="PANTHER" id="PTHR46796">
    <property type="entry name" value="HTH-TYPE TRANSCRIPTIONAL ACTIVATOR RHAS-RELATED"/>
    <property type="match status" value="1"/>
</dbReference>
<accession>A0A5J6N1V9</accession>
<dbReference type="RefSeq" id="WP_151115118.1">
    <property type="nucleotide sequence ID" value="NZ_CP042582.1"/>
</dbReference>
<evidence type="ECO:0000313" key="6">
    <source>
        <dbReference type="Proteomes" id="UP000325797"/>
    </source>
</evidence>
<evidence type="ECO:0000256" key="3">
    <source>
        <dbReference type="ARBA" id="ARBA00023163"/>
    </source>
</evidence>
<dbReference type="AlphaFoldDB" id="A0A5J6N1V9"/>
<dbReference type="EMBL" id="CP042582">
    <property type="protein sequence ID" value="QEX20916.1"/>
    <property type="molecule type" value="Genomic_DNA"/>
</dbReference>
<dbReference type="InterPro" id="IPR020449">
    <property type="entry name" value="Tscrpt_reg_AraC-type_HTH"/>
</dbReference>
<organism evidence="5 6">
    <name type="scientific">Hypericibacter adhaerens</name>
    <dbReference type="NCBI Taxonomy" id="2602016"/>
    <lineage>
        <taxon>Bacteria</taxon>
        <taxon>Pseudomonadati</taxon>
        <taxon>Pseudomonadota</taxon>
        <taxon>Alphaproteobacteria</taxon>
        <taxon>Rhodospirillales</taxon>
        <taxon>Dongiaceae</taxon>
        <taxon>Hypericibacter</taxon>
    </lineage>
</organism>
<dbReference type="KEGG" id="hadh:FRZ61_08360"/>
<evidence type="ECO:0000256" key="2">
    <source>
        <dbReference type="ARBA" id="ARBA00023125"/>
    </source>
</evidence>
<dbReference type="InterPro" id="IPR018060">
    <property type="entry name" value="HTH_AraC"/>
</dbReference>
<dbReference type="GO" id="GO:0043565">
    <property type="term" value="F:sequence-specific DNA binding"/>
    <property type="evidence" value="ECO:0007669"/>
    <property type="project" value="InterPro"/>
</dbReference>
<proteinExistence type="predicted"/>
<keyword evidence="2" id="KW-0238">DNA-binding</keyword>
<keyword evidence="3" id="KW-0804">Transcription</keyword>
<gene>
    <name evidence="5" type="ORF">FRZ61_08360</name>
</gene>
<dbReference type="PRINTS" id="PR00032">
    <property type="entry name" value="HTHARAC"/>
</dbReference>
<dbReference type="Pfam" id="PF12833">
    <property type="entry name" value="HTH_18"/>
    <property type="match status" value="1"/>
</dbReference>
<sequence length="300" mass="33160">MSPATPQRKALSVISVDVISGPPPAIAEIDSHETLVTAPWLHPEIHDDLPELSVHVIGTYYGAPSPRVWRHGRMRLEGVGRPGAFAVVPAHHGGRWDIERPAPLSYVLLSDARLQAFAEQNSARGGRVELLPRIGEPDPVGAHVLRALSRQAAHPDRVAGLFIEQTLDLLCGHLLRVHSSLGRVPPPVPRRGLLPWQVRRVTAYMRDRLDQEIGLNELAGLLGLSRFHFCTAFRLATGQTPHEWLSQRRIERARELLGNPSLRVTDIALTVGYNTHSAFSASFRRATGLTPSDFRRSLKS</sequence>
<dbReference type="Gene3D" id="1.10.10.60">
    <property type="entry name" value="Homeodomain-like"/>
    <property type="match status" value="2"/>
</dbReference>
<dbReference type="SMART" id="SM00342">
    <property type="entry name" value="HTH_ARAC"/>
    <property type="match status" value="1"/>
</dbReference>
<dbReference type="PANTHER" id="PTHR46796:SF14">
    <property type="entry name" value="TRANSCRIPTIONAL REGULATORY PROTEIN"/>
    <property type="match status" value="1"/>
</dbReference>
<dbReference type="PROSITE" id="PS01124">
    <property type="entry name" value="HTH_ARAC_FAMILY_2"/>
    <property type="match status" value="1"/>
</dbReference>
<evidence type="ECO:0000256" key="1">
    <source>
        <dbReference type="ARBA" id="ARBA00023015"/>
    </source>
</evidence>
<keyword evidence="1" id="KW-0805">Transcription regulation</keyword>
<dbReference type="InterPro" id="IPR050204">
    <property type="entry name" value="AraC_XylS_family_regulators"/>
</dbReference>
<dbReference type="Proteomes" id="UP000325797">
    <property type="component" value="Chromosome"/>
</dbReference>
<keyword evidence="6" id="KW-1185">Reference proteome</keyword>
<protein>
    <submittedName>
        <fullName evidence="5">AraC family transcriptional regulator</fullName>
    </submittedName>
</protein>
<dbReference type="PROSITE" id="PS00041">
    <property type="entry name" value="HTH_ARAC_FAMILY_1"/>
    <property type="match status" value="1"/>
</dbReference>